<dbReference type="SUPFAM" id="SSF82171">
    <property type="entry name" value="DPP6 N-terminal domain-like"/>
    <property type="match status" value="1"/>
</dbReference>
<dbReference type="PANTHER" id="PTHR19871">
    <property type="entry name" value="BETA TRANSDUCIN-RELATED PROTEIN"/>
    <property type="match status" value="1"/>
</dbReference>
<dbReference type="SUPFAM" id="SSF50978">
    <property type="entry name" value="WD40 repeat-like"/>
    <property type="match status" value="1"/>
</dbReference>
<organism evidence="5 6">
    <name type="scientific">Caligus rogercresseyi</name>
    <name type="common">Sea louse</name>
    <dbReference type="NCBI Taxonomy" id="217165"/>
    <lineage>
        <taxon>Eukaryota</taxon>
        <taxon>Metazoa</taxon>
        <taxon>Ecdysozoa</taxon>
        <taxon>Arthropoda</taxon>
        <taxon>Crustacea</taxon>
        <taxon>Multicrustacea</taxon>
        <taxon>Hexanauplia</taxon>
        <taxon>Copepoda</taxon>
        <taxon>Siphonostomatoida</taxon>
        <taxon>Caligidae</taxon>
        <taxon>Caligus</taxon>
    </lineage>
</organism>
<dbReference type="PANTHER" id="PTHR19871:SF14">
    <property type="entry name" value="DUF4062 DOMAIN-CONTAINING PROTEIN"/>
    <property type="match status" value="1"/>
</dbReference>
<evidence type="ECO:0000313" key="6">
    <source>
        <dbReference type="Proteomes" id="UP000595437"/>
    </source>
</evidence>
<evidence type="ECO:0000313" key="5">
    <source>
        <dbReference type="EMBL" id="QQP38004.1"/>
    </source>
</evidence>
<evidence type="ECO:0000259" key="3">
    <source>
        <dbReference type="Pfam" id="PF23586"/>
    </source>
</evidence>
<dbReference type="InterPro" id="IPR036322">
    <property type="entry name" value="WD40_repeat_dom_sf"/>
</dbReference>
<dbReference type="Pfam" id="PF25469">
    <property type="entry name" value="WHD_NWD1"/>
    <property type="match status" value="1"/>
</dbReference>
<sequence length="925" mass="105410">MVQVAREWLSPAKPLLIVRYLGTTPDSSSLAPPDLYLSTALIYIHAPFEMIPDDLVPLTAHMKELLNQATEHQPLLICLDSVDQLVGSQDGNKMSWLPTKLPPHCKIIVSCTKEDNNPSLCQDYELLTKMIDEPGNFLEVTSLGEDLAWKVIKLWMKTAGRDLNNYQWRVVANALFKANRHIFAHSVMDSIFLLFEKVETKHGWLLVSHALAYVTAAKSGVSETEVEDLISLDDKVLDDIYQYHLPPVRRIPPCYGHVFRSDLPGYLSDSEADGVSVINWYHRQFCDAARDRYFKTEEDTLYFHSMMSDFFLGKWGGGTPKPFKFTEIQKHRFGLKSKDSEADRQVPAMPLVFYTKDGKISRYNLRKFGELPYHLIRAKQFEDLYSNVLFNYQWLYAKMSTCPLQAVLSDFEDACSFVEDKDVKREIMLVADSLRLGGAILGQYPDMLAPQLVGRLLSEVENNRNIASLLRQCDEQGLIQNALVPTYHCMHTPGGPLKYSLEGHQFAIFCFKLTSDSRYIVSVSNKFITWDVSTSDLARQVHPGVEGLMMELEISPDNRYVAAYTNNNQTILLNTLISEFIIIDNPLGNTETVQGLCLLDTNLIIYGQYTYVTFDLTGKEKSNRKIGIEEPILKMSMISNMDYSIIHWSGEMNDPQMVLETYQNGEAGKMLRFSNGIAMNKDQSRCWVCDSTNGSFDVSGYIYKNDEWAKEDSYPGNKYPLLQIELSQDERILWMRFSKESSTLFLPSGVRNISTKMNKSSSCVLSSNHTYAITGIRKELYIWTVEDAKLVKCLDAHFARIIDIQQLTVGSWNCVITSSIDRTVKVWNMNYIFEQVHHIDRHELQIDSVSLSTQAGIAIVVTRNCIGIWDILTGKLRSKLADSALGPLELHRFCRVGICDLLERLEQSVIFKEEQKDVLQVNMIN</sequence>
<protein>
    <submittedName>
        <fullName evidence="5">Leucinerich repeat and WD repeatcontaining protein KIAA1239like</fullName>
    </submittedName>
</protein>
<reference evidence="6" key="1">
    <citation type="submission" date="2021-01" db="EMBL/GenBank/DDBJ databases">
        <title>Caligus Genome Assembly.</title>
        <authorList>
            <person name="Gallardo-Escarate C."/>
        </authorList>
    </citation>
    <scope>NUCLEOTIDE SEQUENCE [LARGE SCALE GENOMIC DNA]</scope>
</reference>
<dbReference type="Pfam" id="PF00400">
    <property type="entry name" value="WD40"/>
    <property type="match status" value="2"/>
</dbReference>
<keyword evidence="6" id="KW-1185">Reference proteome</keyword>
<dbReference type="InterPro" id="IPR056534">
    <property type="entry name" value="Beta-prop_NWD2_C"/>
</dbReference>
<feature type="domain" description="NWD1/2-like winged helix-turn-helix" evidence="4">
    <location>
        <begin position="187"/>
        <end position="299"/>
    </location>
</feature>
<dbReference type="SMART" id="SM00320">
    <property type="entry name" value="WD40"/>
    <property type="match status" value="3"/>
</dbReference>
<dbReference type="InterPro" id="IPR015943">
    <property type="entry name" value="WD40/YVTN_repeat-like_dom_sf"/>
</dbReference>
<evidence type="ECO:0000256" key="1">
    <source>
        <dbReference type="ARBA" id="ARBA00022574"/>
    </source>
</evidence>
<dbReference type="Gene3D" id="2.130.10.10">
    <property type="entry name" value="YVTN repeat-like/Quinoprotein amine dehydrogenase"/>
    <property type="match status" value="2"/>
</dbReference>
<dbReference type="InterPro" id="IPR001680">
    <property type="entry name" value="WD40_rpt"/>
</dbReference>
<keyword evidence="2" id="KW-0677">Repeat</keyword>
<dbReference type="InterPro" id="IPR057588">
    <property type="entry name" value="NWD1/2-like_WH"/>
</dbReference>
<dbReference type="InterPro" id="IPR052752">
    <property type="entry name" value="NACHT-WD_repeat"/>
</dbReference>
<dbReference type="Gene3D" id="1.25.40.370">
    <property type="match status" value="1"/>
</dbReference>
<dbReference type="EMBL" id="CP045902">
    <property type="protein sequence ID" value="QQP38004.1"/>
    <property type="molecule type" value="Genomic_DNA"/>
</dbReference>
<dbReference type="AlphaFoldDB" id="A0A7T8JXG0"/>
<evidence type="ECO:0000256" key="2">
    <source>
        <dbReference type="ARBA" id="ARBA00022737"/>
    </source>
</evidence>
<dbReference type="Pfam" id="PF23586">
    <property type="entry name" value="Beta-prop_NWD2_C"/>
    <property type="match status" value="1"/>
</dbReference>
<proteinExistence type="predicted"/>
<gene>
    <name evidence="5" type="ORF">FKW44_018465</name>
</gene>
<evidence type="ECO:0000259" key="4">
    <source>
        <dbReference type="Pfam" id="PF25469"/>
    </source>
</evidence>
<keyword evidence="1" id="KW-0853">WD repeat</keyword>
<accession>A0A7T8JXG0</accession>
<feature type="domain" description="NWD2 C-terminal beta-propeller" evidence="3">
    <location>
        <begin position="836"/>
        <end position="887"/>
    </location>
</feature>
<dbReference type="OrthoDB" id="2325716at2759"/>
<dbReference type="FunFam" id="1.25.40.370:FF:000003">
    <property type="entry name" value="Leucine-rich repeat and WD repeat-containing protein"/>
    <property type="match status" value="1"/>
</dbReference>
<dbReference type="Proteomes" id="UP000595437">
    <property type="component" value="Chromosome 13"/>
</dbReference>
<name>A0A7T8JXG0_CALRO</name>